<evidence type="ECO:0000259" key="4">
    <source>
        <dbReference type="PROSITE" id="PS50995"/>
    </source>
</evidence>
<dbReference type="PROSITE" id="PS50995">
    <property type="entry name" value="HTH_MARR_2"/>
    <property type="match status" value="1"/>
</dbReference>
<sequence length="140" mass="16242">MAIQKDIIDETIDLLKYIDTTPSGSNPTLLQLRTLSYIKQNKDVKTTDLAREFHITPATVTSQIDRLVKGGWIERSSSDKDRRVTYLILSSKAKRHIDSVIGNTYQKLNWIFNGLSKNEMKQLYNIIKKMQKTAERRKKK</sequence>
<evidence type="ECO:0000256" key="2">
    <source>
        <dbReference type="ARBA" id="ARBA00023125"/>
    </source>
</evidence>
<comment type="caution">
    <text evidence="5">The sequence shown here is derived from an EMBL/GenBank/DDBJ whole genome shotgun (WGS) entry which is preliminary data.</text>
</comment>
<dbReference type="Proteomes" id="UP000564033">
    <property type="component" value="Unassembled WGS sequence"/>
</dbReference>
<evidence type="ECO:0000256" key="1">
    <source>
        <dbReference type="ARBA" id="ARBA00023015"/>
    </source>
</evidence>
<reference evidence="5 6" key="1">
    <citation type="journal article" date="2020" name="Biotechnol. Biofuels">
        <title>New insights from the biogas microbiome by comprehensive genome-resolved metagenomics of nearly 1600 species originating from multiple anaerobic digesters.</title>
        <authorList>
            <person name="Campanaro S."/>
            <person name="Treu L."/>
            <person name="Rodriguez-R L.M."/>
            <person name="Kovalovszki A."/>
            <person name="Ziels R.M."/>
            <person name="Maus I."/>
            <person name="Zhu X."/>
            <person name="Kougias P.G."/>
            <person name="Basile A."/>
            <person name="Luo G."/>
            <person name="Schluter A."/>
            <person name="Konstantinidis K.T."/>
            <person name="Angelidaki I."/>
        </authorList>
    </citation>
    <scope>NUCLEOTIDE SEQUENCE [LARGE SCALE GENOMIC DNA]</scope>
    <source>
        <strain evidence="5">AS19jrsBPTG_9</strain>
    </source>
</reference>
<evidence type="ECO:0000256" key="3">
    <source>
        <dbReference type="ARBA" id="ARBA00023163"/>
    </source>
</evidence>
<dbReference type="GO" id="GO:0003700">
    <property type="term" value="F:DNA-binding transcription factor activity"/>
    <property type="evidence" value="ECO:0007669"/>
    <property type="project" value="InterPro"/>
</dbReference>
<keyword evidence="2" id="KW-0238">DNA-binding</keyword>
<dbReference type="SUPFAM" id="SSF46785">
    <property type="entry name" value="Winged helix' DNA-binding domain"/>
    <property type="match status" value="1"/>
</dbReference>
<feature type="domain" description="HTH marR-type" evidence="4">
    <location>
        <begin position="1"/>
        <end position="132"/>
    </location>
</feature>
<dbReference type="AlphaFoldDB" id="A0A847VE73"/>
<evidence type="ECO:0000313" key="5">
    <source>
        <dbReference type="EMBL" id="NLZ24820.1"/>
    </source>
</evidence>
<protein>
    <submittedName>
        <fullName evidence="5">MarR family transcriptional regulator</fullName>
    </submittedName>
</protein>
<dbReference type="Gene3D" id="1.10.10.10">
    <property type="entry name" value="Winged helix-like DNA-binding domain superfamily/Winged helix DNA-binding domain"/>
    <property type="match status" value="1"/>
</dbReference>
<dbReference type="EMBL" id="JAAZIL010000094">
    <property type="protein sequence ID" value="NLZ24820.1"/>
    <property type="molecule type" value="Genomic_DNA"/>
</dbReference>
<dbReference type="PANTHER" id="PTHR42756">
    <property type="entry name" value="TRANSCRIPTIONAL REGULATOR, MARR"/>
    <property type="match status" value="1"/>
</dbReference>
<dbReference type="PRINTS" id="PR00598">
    <property type="entry name" value="HTHMARR"/>
</dbReference>
<proteinExistence type="predicted"/>
<name>A0A847VE73_9BACT</name>
<dbReference type="Pfam" id="PF01047">
    <property type="entry name" value="MarR"/>
    <property type="match status" value="1"/>
</dbReference>
<dbReference type="SMART" id="SM00347">
    <property type="entry name" value="HTH_MARR"/>
    <property type="match status" value="1"/>
</dbReference>
<dbReference type="GO" id="GO:0003677">
    <property type="term" value="F:DNA binding"/>
    <property type="evidence" value="ECO:0007669"/>
    <property type="project" value="UniProtKB-KW"/>
</dbReference>
<gene>
    <name evidence="5" type="ORF">GX888_03710</name>
</gene>
<dbReference type="PROSITE" id="PS01117">
    <property type="entry name" value="HTH_MARR_1"/>
    <property type="match status" value="1"/>
</dbReference>
<dbReference type="InterPro" id="IPR036388">
    <property type="entry name" value="WH-like_DNA-bd_sf"/>
</dbReference>
<dbReference type="InterPro" id="IPR000835">
    <property type="entry name" value="HTH_MarR-typ"/>
</dbReference>
<organism evidence="5 6">
    <name type="scientific">Candidatus Dojkabacteria bacterium</name>
    <dbReference type="NCBI Taxonomy" id="2099670"/>
    <lineage>
        <taxon>Bacteria</taxon>
        <taxon>Candidatus Dojkabacteria</taxon>
    </lineage>
</organism>
<dbReference type="PANTHER" id="PTHR42756:SF1">
    <property type="entry name" value="TRANSCRIPTIONAL REPRESSOR OF EMRAB OPERON"/>
    <property type="match status" value="1"/>
</dbReference>
<keyword evidence="3" id="KW-0804">Transcription</keyword>
<accession>A0A847VE73</accession>
<dbReference type="InterPro" id="IPR036390">
    <property type="entry name" value="WH_DNA-bd_sf"/>
</dbReference>
<evidence type="ECO:0000313" key="6">
    <source>
        <dbReference type="Proteomes" id="UP000564033"/>
    </source>
</evidence>
<dbReference type="InterPro" id="IPR023187">
    <property type="entry name" value="Tscrpt_reg_MarR-type_CS"/>
</dbReference>
<keyword evidence="1" id="KW-0805">Transcription regulation</keyword>